<keyword evidence="7 8" id="KW-0472">Membrane</keyword>
<feature type="transmembrane region" description="Helical" evidence="8">
    <location>
        <begin position="112"/>
        <end position="133"/>
    </location>
</feature>
<evidence type="ECO:0000256" key="7">
    <source>
        <dbReference type="ARBA" id="ARBA00023136"/>
    </source>
</evidence>
<feature type="transmembrane region" description="Helical" evidence="8">
    <location>
        <begin position="58"/>
        <end position="76"/>
    </location>
</feature>
<evidence type="ECO:0000256" key="4">
    <source>
        <dbReference type="ARBA" id="ARBA00022475"/>
    </source>
</evidence>
<dbReference type="AlphaFoldDB" id="A0A5C4T0D5"/>
<gene>
    <name evidence="9" type="ORF">FE784_31025</name>
</gene>
<comment type="similarity">
    <text evidence="2">Belongs to the binding-protein-dependent transport system permease family. FecCD subfamily.</text>
</comment>
<accession>A0A5C4T0D5</accession>
<name>A0A5C4T0D5_9BACL</name>
<feature type="transmembrane region" description="Helical" evidence="8">
    <location>
        <begin position="233"/>
        <end position="260"/>
    </location>
</feature>
<evidence type="ECO:0000256" key="8">
    <source>
        <dbReference type="SAM" id="Phobius"/>
    </source>
</evidence>
<dbReference type="GO" id="GO:0022857">
    <property type="term" value="F:transmembrane transporter activity"/>
    <property type="evidence" value="ECO:0007669"/>
    <property type="project" value="InterPro"/>
</dbReference>
<dbReference type="InterPro" id="IPR000522">
    <property type="entry name" value="ABC_transptr_permease_BtuC"/>
</dbReference>
<keyword evidence="10" id="KW-1185">Reference proteome</keyword>
<evidence type="ECO:0000256" key="3">
    <source>
        <dbReference type="ARBA" id="ARBA00022448"/>
    </source>
</evidence>
<keyword evidence="4" id="KW-1003">Cell membrane</keyword>
<dbReference type="Proteomes" id="UP000307943">
    <property type="component" value="Unassembled WGS sequence"/>
</dbReference>
<dbReference type="EMBL" id="VDCQ01000060">
    <property type="protein sequence ID" value="TNJ62406.1"/>
    <property type="molecule type" value="Genomic_DNA"/>
</dbReference>
<dbReference type="CDD" id="cd06550">
    <property type="entry name" value="TM_ABC_iron-siderophores_like"/>
    <property type="match status" value="1"/>
</dbReference>
<dbReference type="SUPFAM" id="SSF81345">
    <property type="entry name" value="ABC transporter involved in vitamin B12 uptake, BtuC"/>
    <property type="match status" value="1"/>
</dbReference>
<evidence type="ECO:0000313" key="9">
    <source>
        <dbReference type="EMBL" id="TNJ62406.1"/>
    </source>
</evidence>
<keyword evidence="3" id="KW-0813">Transport</keyword>
<evidence type="ECO:0000256" key="6">
    <source>
        <dbReference type="ARBA" id="ARBA00022989"/>
    </source>
</evidence>
<dbReference type="PANTHER" id="PTHR30472:SF24">
    <property type="entry name" value="FERRIC ENTEROBACTIN TRANSPORT SYSTEM PERMEASE PROTEIN FEPG"/>
    <property type="match status" value="1"/>
</dbReference>
<feature type="transmembrane region" description="Helical" evidence="8">
    <location>
        <begin position="272"/>
        <end position="290"/>
    </location>
</feature>
<reference evidence="9 10" key="1">
    <citation type="submission" date="2019-05" db="EMBL/GenBank/DDBJ databases">
        <title>We sequenced the genome of Paenibacillus hemerocallicola KCTC 33185 for further insight into its adaptation and study the phylogeny of Paenibacillus.</title>
        <authorList>
            <person name="Narsing Rao M.P."/>
        </authorList>
    </citation>
    <scope>NUCLEOTIDE SEQUENCE [LARGE SCALE GENOMIC DNA]</scope>
    <source>
        <strain evidence="9 10">KCTC 33185</strain>
    </source>
</reference>
<comment type="subcellular location">
    <subcellularLocation>
        <location evidence="1">Cell membrane</location>
        <topology evidence="1">Multi-pass membrane protein</topology>
    </subcellularLocation>
</comment>
<feature type="transmembrane region" description="Helical" evidence="8">
    <location>
        <begin position="145"/>
        <end position="166"/>
    </location>
</feature>
<dbReference type="GO" id="GO:0005886">
    <property type="term" value="C:plasma membrane"/>
    <property type="evidence" value="ECO:0007669"/>
    <property type="project" value="UniProtKB-SubCell"/>
</dbReference>
<comment type="caution">
    <text evidence="9">The sequence shown here is derived from an EMBL/GenBank/DDBJ whole genome shotgun (WGS) entry which is preliminary data.</text>
</comment>
<feature type="transmembrane region" description="Helical" evidence="8">
    <location>
        <begin position="88"/>
        <end position="106"/>
    </location>
</feature>
<dbReference type="InterPro" id="IPR037294">
    <property type="entry name" value="ABC_BtuC-like"/>
</dbReference>
<dbReference type="RefSeq" id="WP_139606149.1">
    <property type="nucleotide sequence ID" value="NZ_VDCQ01000060.1"/>
</dbReference>
<sequence>MKGAFVSLVLLAVVIAAAILSAGLGDMQISPLHTLRAIFGAGADEHVMVVQKLRLPRIVIAVLVGGTLAGAGALLQGMIRNPLASPDIMGITGGASVTAVMFLTYLSERVSIRWLPLFAFAGAAAASFVLYLLAWKRGTTPVRLVLIGVGMSSLTAAATTMMIIFNPRGDAGIAYLWLTGSIYATSWGNVLTILPWTLILLPLAFLLSRHVNILQLGDEVATGAGSAVESSRLLLLLISVALAASATSVAGGIGFIGLLAPHMARKLVGPGFARMLPVSVLLGAILVLLADLSGRTLFLPLDVPVGVFTSAVGAPFFIYLLYARRNSA</sequence>
<dbReference type="Pfam" id="PF01032">
    <property type="entry name" value="FecCD"/>
    <property type="match status" value="1"/>
</dbReference>
<keyword evidence="5 8" id="KW-0812">Transmembrane</keyword>
<feature type="transmembrane region" description="Helical" evidence="8">
    <location>
        <begin position="186"/>
        <end position="207"/>
    </location>
</feature>
<evidence type="ECO:0000256" key="1">
    <source>
        <dbReference type="ARBA" id="ARBA00004651"/>
    </source>
</evidence>
<organism evidence="9 10">
    <name type="scientific">Paenibacillus hemerocallicola</name>
    <dbReference type="NCBI Taxonomy" id="1172614"/>
    <lineage>
        <taxon>Bacteria</taxon>
        <taxon>Bacillati</taxon>
        <taxon>Bacillota</taxon>
        <taxon>Bacilli</taxon>
        <taxon>Bacillales</taxon>
        <taxon>Paenibacillaceae</taxon>
        <taxon>Paenibacillus</taxon>
    </lineage>
</organism>
<evidence type="ECO:0000313" key="10">
    <source>
        <dbReference type="Proteomes" id="UP000307943"/>
    </source>
</evidence>
<dbReference type="OrthoDB" id="9811721at2"/>
<protein>
    <submittedName>
        <fullName evidence="9">Iron ABC transporter permease</fullName>
    </submittedName>
</protein>
<dbReference type="PANTHER" id="PTHR30472">
    <property type="entry name" value="FERRIC ENTEROBACTIN TRANSPORT SYSTEM PERMEASE PROTEIN"/>
    <property type="match status" value="1"/>
</dbReference>
<feature type="transmembrane region" description="Helical" evidence="8">
    <location>
        <begin position="297"/>
        <end position="322"/>
    </location>
</feature>
<evidence type="ECO:0000256" key="2">
    <source>
        <dbReference type="ARBA" id="ARBA00007935"/>
    </source>
</evidence>
<evidence type="ECO:0000256" key="5">
    <source>
        <dbReference type="ARBA" id="ARBA00022692"/>
    </source>
</evidence>
<proteinExistence type="inferred from homology"/>
<dbReference type="GO" id="GO:0033214">
    <property type="term" value="P:siderophore-iron import into cell"/>
    <property type="evidence" value="ECO:0007669"/>
    <property type="project" value="TreeGrafter"/>
</dbReference>
<dbReference type="Gene3D" id="1.10.3470.10">
    <property type="entry name" value="ABC transporter involved in vitamin B12 uptake, BtuC"/>
    <property type="match status" value="1"/>
</dbReference>
<dbReference type="FunFam" id="1.10.3470.10:FF:000001">
    <property type="entry name" value="Vitamin B12 ABC transporter permease BtuC"/>
    <property type="match status" value="1"/>
</dbReference>
<keyword evidence="6 8" id="KW-1133">Transmembrane helix</keyword>